<comment type="caution">
    <text evidence="2">The sequence shown here is derived from an EMBL/GenBank/DDBJ whole genome shotgun (WGS) entry which is preliminary data.</text>
</comment>
<proteinExistence type="predicted"/>
<name>A0A496J5W7_HELPX</name>
<dbReference type="AlphaFoldDB" id="A0A496J5W7"/>
<accession>A0A496J5W7</accession>
<dbReference type="EMBL" id="QEHH01000036">
    <property type="protein sequence ID" value="RKV57547.1"/>
    <property type="molecule type" value="Genomic_DNA"/>
</dbReference>
<reference evidence="2 3" key="1">
    <citation type="submission" date="2018-04" db="EMBL/GenBank/DDBJ databases">
        <title>Complete genome sequences of Helicobacter pylori.</title>
        <authorList>
            <person name="Palau M."/>
            <person name="Minana-Galbis D."/>
        </authorList>
    </citation>
    <scope>NUCLEOTIDE SEQUENCE [LARGE SCALE GENOMIC DNA]</scope>
    <source>
        <strain evidence="2 3">B126</strain>
    </source>
</reference>
<organism evidence="2 3">
    <name type="scientific">Helicobacter pylori</name>
    <name type="common">Campylobacter pylori</name>
    <dbReference type="NCBI Taxonomy" id="210"/>
    <lineage>
        <taxon>Bacteria</taxon>
        <taxon>Pseudomonadati</taxon>
        <taxon>Campylobacterota</taxon>
        <taxon>Epsilonproteobacteria</taxon>
        <taxon>Campylobacterales</taxon>
        <taxon>Helicobacteraceae</taxon>
        <taxon>Helicobacter</taxon>
    </lineage>
</organism>
<gene>
    <name evidence="2" type="ORF">DD776_07625</name>
</gene>
<protein>
    <submittedName>
        <fullName evidence="2">Uncharacterized protein</fullName>
    </submittedName>
</protein>
<feature type="non-terminal residue" evidence="2">
    <location>
        <position position="1"/>
    </location>
</feature>
<feature type="region of interest" description="Disordered" evidence="1">
    <location>
        <begin position="41"/>
        <end position="63"/>
    </location>
</feature>
<evidence type="ECO:0000313" key="3">
    <source>
        <dbReference type="Proteomes" id="UP000279456"/>
    </source>
</evidence>
<evidence type="ECO:0000256" key="1">
    <source>
        <dbReference type="SAM" id="MobiDB-lite"/>
    </source>
</evidence>
<sequence length="63" mass="6807">IPPCINPFIPSLINPCHNIFKPFDSISPIFKSVGLTELNSIQGEDDGKSRSGVKKTLSNFSGC</sequence>
<dbReference type="Proteomes" id="UP000279456">
    <property type="component" value="Unassembled WGS sequence"/>
</dbReference>
<evidence type="ECO:0000313" key="2">
    <source>
        <dbReference type="EMBL" id="RKV57547.1"/>
    </source>
</evidence>